<keyword evidence="3" id="KW-1185">Reference proteome</keyword>
<sequence length="82" mass="9777">MEDCSFRKGDLPKESDIPDLISGTQTEDVAYCHRNVERYHSMRVEEENLYLRIDDYAMNAQKRCVVHGIFLANKRKKREEKR</sequence>
<organism evidence="2 3">
    <name type="scientific">Dorea hominis</name>
    <dbReference type="NCBI Taxonomy" id="2763040"/>
    <lineage>
        <taxon>Bacteria</taxon>
        <taxon>Bacillati</taxon>
        <taxon>Bacillota</taxon>
        <taxon>Clostridia</taxon>
        <taxon>Lachnospirales</taxon>
        <taxon>Lachnospiraceae</taxon>
        <taxon>Dorea</taxon>
    </lineage>
</organism>
<feature type="compositionally biased region" description="Basic and acidic residues" evidence="1">
    <location>
        <begin position="1"/>
        <end position="16"/>
    </location>
</feature>
<proteinExistence type="predicted"/>
<dbReference type="Proteomes" id="UP000647235">
    <property type="component" value="Unassembled WGS sequence"/>
</dbReference>
<evidence type="ECO:0000256" key="1">
    <source>
        <dbReference type="SAM" id="MobiDB-lite"/>
    </source>
</evidence>
<evidence type="ECO:0000313" key="2">
    <source>
        <dbReference type="EMBL" id="MBC5665024.1"/>
    </source>
</evidence>
<reference evidence="2 3" key="1">
    <citation type="submission" date="2020-08" db="EMBL/GenBank/DDBJ databases">
        <title>Genome public.</title>
        <authorList>
            <person name="Liu C."/>
            <person name="Sun Q."/>
        </authorList>
    </citation>
    <scope>NUCLEOTIDE SEQUENCE [LARGE SCALE GENOMIC DNA]</scope>
    <source>
        <strain evidence="2 3">NSJ-36</strain>
    </source>
</reference>
<name>A0ABR7EUP2_9FIRM</name>
<evidence type="ECO:0000313" key="3">
    <source>
        <dbReference type="Proteomes" id="UP000647235"/>
    </source>
</evidence>
<dbReference type="EMBL" id="JACOOY010000007">
    <property type="protein sequence ID" value="MBC5665024.1"/>
    <property type="molecule type" value="Genomic_DNA"/>
</dbReference>
<gene>
    <name evidence="2" type="ORF">H8S07_06995</name>
</gene>
<accession>A0ABR7EUP2</accession>
<comment type="caution">
    <text evidence="2">The sequence shown here is derived from an EMBL/GenBank/DDBJ whole genome shotgun (WGS) entry which is preliminary data.</text>
</comment>
<feature type="region of interest" description="Disordered" evidence="1">
    <location>
        <begin position="1"/>
        <end position="20"/>
    </location>
</feature>
<protein>
    <recommendedName>
        <fullName evidence="4">Transposase</fullName>
    </recommendedName>
</protein>
<evidence type="ECO:0008006" key="4">
    <source>
        <dbReference type="Google" id="ProtNLM"/>
    </source>
</evidence>